<proteinExistence type="predicted"/>
<evidence type="ECO:0000313" key="4">
    <source>
        <dbReference type="Proteomes" id="UP001201812"/>
    </source>
</evidence>
<gene>
    <name evidence="3" type="ORF">DdX_11549</name>
</gene>
<name>A0AAD4N289_9BILA</name>
<comment type="caution">
    <text evidence="3">The sequence shown here is derived from an EMBL/GenBank/DDBJ whole genome shotgun (WGS) entry which is preliminary data.</text>
</comment>
<protein>
    <submittedName>
        <fullName evidence="3">Uncharacterized protein</fullName>
    </submittedName>
</protein>
<evidence type="ECO:0000313" key="3">
    <source>
        <dbReference type="EMBL" id="KAI1709151.1"/>
    </source>
</evidence>
<accession>A0AAD4N289</accession>
<feature type="transmembrane region" description="Helical" evidence="2">
    <location>
        <begin position="26"/>
        <end position="49"/>
    </location>
</feature>
<keyword evidence="2" id="KW-1133">Transmembrane helix</keyword>
<dbReference type="AlphaFoldDB" id="A0AAD4N289"/>
<feature type="region of interest" description="Disordered" evidence="1">
    <location>
        <begin position="1"/>
        <end position="21"/>
    </location>
</feature>
<evidence type="ECO:0000256" key="2">
    <source>
        <dbReference type="SAM" id="Phobius"/>
    </source>
</evidence>
<evidence type="ECO:0000256" key="1">
    <source>
        <dbReference type="SAM" id="MobiDB-lite"/>
    </source>
</evidence>
<organism evidence="3 4">
    <name type="scientific">Ditylenchus destructor</name>
    <dbReference type="NCBI Taxonomy" id="166010"/>
    <lineage>
        <taxon>Eukaryota</taxon>
        <taxon>Metazoa</taxon>
        <taxon>Ecdysozoa</taxon>
        <taxon>Nematoda</taxon>
        <taxon>Chromadorea</taxon>
        <taxon>Rhabditida</taxon>
        <taxon>Tylenchina</taxon>
        <taxon>Tylenchomorpha</taxon>
        <taxon>Sphaerularioidea</taxon>
        <taxon>Anguinidae</taxon>
        <taxon>Anguininae</taxon>
        <taxon>Ditylenchus</taxon>
    </lineage>
</organism>
<keyword evidence="2" id="KW-0812">Transmembrane</keyword>
<keyword evidence="2" id="KW-0472">Membrane</keyword>
<sequence length="90" mass="10257">MPPLSNIEDVNNGPIMTSSSDNDENVYVYAIIVAVMLFMVGLVIFNIYLLRMNKNLKHEVAKREGNKHPRQLCFGDYCVDAPDSWIHDSK</sequence>
<dbReference type="Proteomes" id="UP001201812">
    <property type="component" value="Unassembled WGS sequence"/>
</dbReference>
<keyword evidence="4" id="KW-1185">Reference proteome</keyword>
<reference evidence="3" key="1">
    <citation type="submission" date="2022-01" db="EMBL/GenBank/DDBJ databases">
        <title>Genome Sequence Resource for Two Populations of Ditylenchus destructor, the Migratory Endoparasitic Phytonematode.</title>
        <authorList>
            <person name="Zhang H."/>
            <person name="Lin R."/>
            <person name="Xie B."/>
        </authorList>
    </citation>
    <scope>NUCLEOTIDE SEQUENCE</scope>
    <source>
        <strain evidence="3">BazhouSP</strain>
    </source>
</reference>
<dbReference type="EMBL" id="JAKKPZ010000032">
    <property type="protein sequence ID" value="KAI1709151.1"/>
    <property type="molecule type" value="Genomic_DNA"/>
</dbReference>